<gene>
    <name evidence="2" type="ORF">HGRIS_012280</name>
</gene>
<keyword evidence="3" id="KW-1185">Reference proteome</keyword>
<feature type="compositionally biased region" description="Basic residues" evidence="1">
    <location>
        <begin position="16"/>
        <end position="33"/>
    </location>
</feature>
<evidence type="ECO:0000313" key="2">
    <source>
        <dbReference type="EMBL" id="KAL0946004.1"/>
    </source>
</evidence>
<comment type="caution">
    <text evidence="2">The sequence shown here is derived from an EMBL/GenBank/DDBJ whole genome shotgun (WGS) entry which is preliminary data.</text>
</comment>
<evidence type="ECO:0000256" key="1">
    <source>
        <dbReference type="SAM" id="MobiDB-lite"/>
    </source>
</evidence>
<dbReference type="Proteomes" id="UP001556367">
    <property type="component" value="Unassembled WGS sequence"/>
</dbReference>
<feature type="region of interest" description="Disordered" evidence="1">
    <location>
        <begin position="1"/>
        <end position="47"/>
    </location>
</feature>
<dbReference type="EMBL" id="JASNQZ010000015">
    <property type="protein sequence ID" value="KAL0946004.1"/>
    <property type="molecule type" value="Genomic_DNA"/>
</dbReference>
<organism evidence="2 3">
    <name type="scientific">Hohenbuehelia grisea</name>
    <dbReference type="NCBI Taxonomy" id="104357"/>
    <lineage>
        <taxon>Eukaryota</taxon>
        <taxon>Fungi</taxon>
        <taxon>Dikarya</taxon>
        <taxon>Basidiomycota</taxon>
        <taxon>Agaricomycotina</taxon>
        <taxon>Agaricomycetes</taxon>
        <taxon>Agaricomycetidae</taxon>
        <taxon>Agaricales</taxon>
        <taxon>Pleurotineae</taxon>
        <taxon>Pleurotaceae</taxon>
        <taxon>Hohenbuehelia</taxon>
    </lineage>
</organism>
<protein>
    <recommendedName>
        <fullName evidence="4">BTB domain-containing protein</fullName>
    </recommendedName>
</protein>
<evidence type="ECO:0000313" key="3">
    <source>
        <dbReference type="Proteomes" id="UP001556367"/>
    </source>
</evidence>
<sequence length="308" mass="33179">MFQVAAHPTAFDAHRQHGHGHSHAHPSARRSSHHQSSSSSQGLQLPRTLARPPFAECSREAILAASPELANVPSEFIRLRLRETAPQMLAGMSCLAPSHMPAQLPRTHIPSAMNVPVRASSSSRMVPSYPTHVLAIAPSKHASHSSDAVALFPVHALVLASHCALLPRLPSAAPAHPTATQVQLPVMPLQLPSLTAFKILHSFMYTHNVGALLAALLPLPEAFTHTSGFSGEHVTHTMRSGTKLHELSSYLYSASHKSLSSLTTHAAHVKELWQDCVTLGVYDLELWDAMDLAWEIVLGAMNIAAAAH</sequence>
<name>A0ABR3IRV6_9AGAR</name>
<reference evidence="3" key="1">
    <citation type="submission" date="2024-06" db="EMBL/GenBank/DDBJ databases">
        <title>Multi-omics analyses provide insights into the biosynthesis of the anticancer antibiotic pleurotin in Hohenbuehelia grisea.</title>
        <authorList>
            <person name="Weaver J.A."/>
            <person name="Alberti F."/>
        </authorList>
    </citation>
    <scope>NUCLEOTIDE SEQUENCE [LARGE SCALE GENOMIC DNA]</scope>
    <source>
        <strain evidence="3">T-177</strain>
    </source>
</reference>
<accession>A0ABR3IRV6</accession>
<evidence type="ECO:0008006" key="4">
    <source>
        <dbReference type="Google" id="ProtNLM"/>
    </source>
</evidence>
<proteinExistence type="predicted"/>